<reference evidence="2 3" key="1">
    <citation type="submission" date="2016-10" db="EMBL/GenBank/DDBJ databases">
        <authorList>
            <person name="Varghese N."/>
            <person name="Submissions S."/>
        </authorList>
    </citation>
    <scope>NUCLEOTIDE SEQUENCE [LARGE SCALE GENOMIC DNA]</scope>
    <source>
        <strain evidence="2 3">CGMCC 1.6497</strain>
    </source>
</reference>
<gene>
    <name evidence="2" type="ORF">SAMN04488061_2215</name>
</gene>
<proteinExistence type="predicted"/>
<comment type="caution">
    <text evidence="2">The sequence shown here is derived from an EMBL/GenBank/DDBJ whole genome shotgun (WGS) entry which is preliminary data.</text>
</comment>
<feature type="region of interest" description="Disordered" evidence="1">
    <location>
        <begin position="26"/>
        <end position="59"/>
    </location>
</feature>
<evidence type="ECO:0000313" key="2">
    <source>
        <dbReference type="EMBL" id="SDP11161.1"/>
    </source>
</evidence>
<dbReference type="Proteomes" id="UP000198795">
    <property type="component" value="Unassembled WGS sequence"/>
</dbReference>
<keyword evidence="3" id="KW-1185">Reference proteome</keyword>
<sequence>MNIGYRPKPLHPLAELRQRILRLKVAHKSDNASEPTVAPLRREKRLPVARHYRDGRRYA</sequence>
<accession>A0A1H0Q146</accession>
<protein>
    <submittedName>
        <fullName evidence="2">Uncharacterized protein</fullName>
    </submittedName>
</protein>
<evidence type="ECO:0000313" key="3">
    <source>
        <dbReference type="Proteomes" id="UP000198795"/>
    </source>
</evidence>
<organism evidence="2 3">
    <name type="scientific">Filomicrobium insigne</name>
    <dbReference type="NCBI Taxonomy" id="418854"/>
    <lineage>
        <taxon>Bacteria</taxon>
        <taxon>Pseudomonadati</taxon>
        <taxon>Pseudomonadota</taxon>
        <taxon>Alphaproteobacteria</taxon>
        <taxon>Hyphomicrobiales</taxon>
        <taxon>Hyphomicrobiaceae</taxon>
        <taxon>Filomicrobium</taxon>
    </lineage>
</organism>
<name>A0A1H0Q146_9HYPH</name>
<evidence type="ECO:0000256" key="1">
    <source>
        <dbReference type="SAM" id="MobiDB-lite"/>
    </source>
</evidence>
<dbReference type="EMBL" id="FNJC01000003">
    <property type="protein sequence ID" value="SDP11161.1"/>
    <property type="molecule type" value="Genomic_DNA"/>
</dbReference>